<evidence type="ECO:0000313" key="3">
    <source>
        <dbReference type="Proteomes" id="UP000383932"/>
    </source>
</evidence>
<dbReference type="Proteomes" id="UP000383932">
    <property type="component" value="Unassembled WGS sequence"/>
</dbReference>
<name>A0A5N5QIZ2_9AGAM</name>
<evidence type="ECO:0000256" key="1">
    <source>
        <dbReference type="SAM" id="Phobius"/>
    </source>
</evidence>
<protein>
    <recommendedName>
        <fullName evidence="4">Transmembrane protein</fullName>
    </recommendedName>
</protein>
<reference evidence="2 3" key="1">
    <citation type="journal article" date="2019" name="Fungal Biol. Biotechnol.">
        <title>Draft genome sequence of fastidious pathogen Ceratobasidium theobromae, which causes vascular-streak dieback in Theobroma cacao.</title>
        <authorList>
            <person name="Ali S.S."/>
            <person name="Asman A."/>
            <person name="Shao J."/>
            <person name="Firmansyah A.P."/>
            <person name="Susilo A.W."/>
            <person name="Rosmana A."/>
            <person name="McMahon P."/>
            <person name="Junaid M."/>
            <person name="Guest D."/>
            <person name="Kheng T.Y."/>
            <person name="Meinhardt L.W."/>
            <person name="Bailey B.A."/>
        </authorList>
    </citation>
    <scope>NUCLEOTIDE SEQUENCE [LARGE SCALE GENOMIC DNA]</scope>
    <source>
        <strain evidence="2 3">CT2</strain>
    </source>
</reference>
<keyword evidence="1" id="KW-0472">Membrane</keyword>
<keyword evidence="1" id="KW-0812">Transmembrane</keyword>
<proteinExistence type="predicted"/>
<feature type="transmembrane region" description="Helical" evidence="1">
    <location>
        <begin position="266"/>
        <end position="291"/>
    </location>
</feature>
<dbReference type="EMBL" id="SSOP01000092">
    <property type="protein sequence ID" value="KAB5591712.1"/>
    <property type="molecule type" value="Genomic_DNA"/>
</dbReference>
<keyword evidence="1" id="KW-1133">Transmembrane helix</keyword>
<organism evidence="2 3">
    <name type="scientific">Ceratobasidium theobromae</name>
    <dbReference type="NCBI Taxonomy" id="1582974"/>
    <lineage>
        <taxon>Eukaryota</taxon>
        <taxon>Fungi</taxon>
        <taxon>Dikarya</taxon>
        <taxon>Basidiomycota</taxon>
        <taxon>Agaricomycotina</taxon>
        <taxon>Agaricomycetes</taxon>
        <taxon>Cantharellales</taxon>
        <taxon>Ceratobasidiaceae</taxon>
        <taxon>Ceratobasidium</taxon>
    </lineage>
</organism>
<evidence type="ECO:0008006" key="4">
    <source>
        <dbReference type="Google" id="ProtNLM"/>
    </source>
</evidence>
<sequence>MFSSLPKVKGKRMLSVWTGSLGSLIKGVRWHIGNIGIGGRSHDCVSIEKTESDAGRLLVEDTAGSNLIMDLHHWSTTIENKQDCLDLWISAFDVCAKFGVNSKTLDELEVALNFPKARWLTGAPHILIEDKRLESLALVPSLIEQRFCTRSGRKFPLSDPAMLGTLRILGFDSNPKQHNSISYQLKSLYNISRSPLTLADLAHRLEIISYAWPAYNVATTNCELFAHSLCHYISDFSFAYHGYIQLPRVPGRNPSVHIHDLTIVRLLFTSGIMTFIALLFAALALIVNALAVGPNLDGPIPIFFWCPLGPSDPSRSQKEAEISDYSTPLLVRLSVQSPNQKIMR</sequence>
<comment type="caution">
    <text evidence="2">The sequence shown here is derived from an EMBL/GenBank/DDBJ whole genome shotgun (WGS) entry which is preliminary data.</text>
</comment>
<keyword evidence="3" id="KW-1185">Reference proteome</keyword>
<accession>A0A5N5QIZ2</accession>
<dbReference type="AlphaFoldDB" id="A0A5N5QIZ2"/>
<gene>
    <name evidence="2" type="ORF">CTheo_4826</name>
</gene>
<evidence type="ECO:0000313" key="2">
    <source>
        <dbReference type="EMBL" id="KAB5591712.1"/>
    </source>
</evidence>
<dbReference type="OrthoDB" id="10590128at2759"/>